<dbReference type="CDD" id="cd00067">
    <property type="entry name" value="GAL4"/>
    <property type="match status" value="1"/>
</dbReference>
<sequence>MDTNDHHFSFRRAGNYSYPDLPQAHNEVIKQGNQALVVPSMHARGMNSYHARGGVKPAESQSYGSKFSIHPQNNPNYNPPLGSGEAGGRHWESSSNSALAAPDLWTGGTSRETRSSGSRTSEMVQGIYDSDAVLPILYPAGNPDDNISGPLDFDGELLSLKGEAHNYDDTLGVNFPNRNQGTEPLMKSCYPLEWRSGPWPQHLLDGSGVSAGRRDNYDRPEPYRVTDDDALVRYDSQLVSGLVEQQGSRIPNDARQGLDVFGISPELVDERTSQPTATPVDRIGKKQEILKQKSCWQCRLKHEKCTGGTPCDRCKSITERKGHYLYTVSCFRNNLGDLRMPLFPATMVRRIWPLNWGLHYEDEYKKTFPGTFRIPLSVGFGDPILVAGIMFDAQQEDLIRSQRLETVNGKSTVVSESVLPILPVGQTKNLVYYIGSWVDKTARSPDLLSSWVTVSQMNQIHSPTSGDVLRAICRYYTKCGITFAPSEPYMNIEQLKDANDALRHAMKGAILATVLSTCISITPGGLQSLPPVFQTDPAEMSRKWMIPRLMNKMFKYVVYRNSIYLTNRALIGLDKLLNQKDIPEGHVASIVTLLATAISATQLSLVDVCRTTQGSENAVQYEQVKREISEMECAFSRLSCLFHRRCKIETVRSERRYSELDKKTKDLVDSLSDIIPALRENTSHIRDLKFENMEHIHDLELGVRIREDVTLLNADRLFCALLAPMLTDNTRKRRRRN</sequence>
<keyword evidence="2" id="KW-0238">DNA-binding</keyword>
<keyword evidence="4" id="KW-0539">Nucleus</keyword>
<evidence type="ECO:0000256" key="5">
    <source>
        <dbReference type="SAM" id="MobiDB-lite"/>
    </source>
</evidence>
<dbReference type="InterPro" id="IPR001138">
    <property type="entry name" value="Zn2Cys6_DnaBD"/>
</dbReference>
<dbReference type="Proteomes" id="UP000226031">
    <property type="component" value="Unassembled WGS sequence"/>
</dbReference>
<dbReference type="STRING" id="73230.A0A2B7ZRX8"/>
<dbReference type="Pfam" id="PF00172">
    <property type="entry name" value="Zn_clus"/>
    <property type="match status" value="1"/>
</dbReference>
<name>A0A2B7ZRX8_9EURO</name>
<comment type="caution">
    <text evidence="7">The sequence shown here is derived from an EMBL/GenBank/DDBJ whole genome shotgun (WGS) entry which is preliminary data.</text>
</comment>
<evidence type="ECO:0000313" key="8">
    <source>
        <dbReference type="Proteomes" id="UP000226031"/>
    </source>
</evidence>
<dbReference type="SUPFAM" id="SSF57701">
    <property type="entry name" value="Zn2/Cys6 DNA-binding domain"/>
    <property type="match status" value="1"/>
</dbReference>
<keyword evidence="1" id="KW-0805">Transcription regulation</keyword>
<evidence type="ECO:0000256" key="4">
    <source>
        <dbReference type="ARBA" id="ARBA00023242"/>
    </source>
</evidence>
<evidence type="ECO:0000259" key="6">
    <source>
        <dbReference type="Pfam" id="PF00172"/>
    </source>
</evidence>
<dbReference type="GO" id="GO:0000981">
    <property type="term" value="F:DNA-binding transcription factor activity, RNA polymerase II-specific"/>
    <property type="evidence" value="ECO:0007669"/>
    <property type="project" value="InterPro"/>
</dbReference>
<evidence type="ECO:0000313" key="7">
    <source>
        <dbReference type="EMBL" id="PGH35948.1"/>
    </source>
</evidence>
<dbReference type="GO" id="GO:0008270">
    <property type="term" value="F:zinc ion binding"/>
    <property type="evidence" value="ECO:0007669"/>
    <property type="project" value="InterPro"/>
</dbReference>
<dbReference type="GO" id="GO:0003677">
    <property type="term" value="F:DNA binding"/>
    <property type="evidence" value="ECO:0007669"/>
    <property type="project" value="UniProtKB-KW"/>
</dbReference>
<gene>
    <name evidence="7" type="ORF">GX50_01273</name>
</gene>
<evidence type="ECO:0000256" key="3">
    <source>
        <dbReference type="ARBA" id="ARBA00023163"/>
    </source>
</evidence>
<feature type="region of interest" description="Disordered" evidence="5">
    <location>
        <begin position="48"/>
        <end position="123"/>
    </location>
</feature>
<dbReference type="EMBL" id="PDND01000014">
    <property type="protein sequence ID" value="PGH35948.1"/>
    <property type="molecule type" value="Genomic_DNA"/>
</dbReference>
<evidence type="ECO:0000256" key="1">
    <source>
        <dbReference type="ARBA" id="ARBA00023015"/>
    </source>
</evidence>
<evidence type="ECO:0000256" key="2">
    <source>
        <dbReference type="ARBA" id="ARBA00023125"/>
    </source>
</evidence>
<dbReference type="AlphaFoldDB" id="A0A2B7ZRX8"/>
<protein>
    <recommendedName>
        <fullName evidence="6">Zn(2)-C6 fungal-type domain-containing protein</fullName>
    </recommendedName>
</protein>
<keyword evidence="8" id="KW-1185">Reference proteome</keyword>
<reference evidence="7 8" key="1">
    <citation type="submission" date="2017-10" db="EMBL/GenBank/DDBJ databases">
        <title>Comparative genomics in systemic dimorphic fungi from Ajellomycetaceae.</title>
        <authorList>
            <person name="Munoz J.F."/>
            <person name="Mcewen J.G."/>
            <person name="Clay O.K."/>
            <person name="Cuomo C.A."/>
        </authorList>
    </citation>
    <scope>NUCLEOTIDE SEQUENCE [LARGE SCALE GENOMIC DNA]</scope>
    <source>
        <strain evidence="7 8">UAMH4076</strain>
    </source>
</reference>
<feature type="domain" description="Zn(2)-C6 fungal-type" evidence="6">
    <location>
        <begin position="294"/>
        <end position="316"/>
    </location>
</feature>
<accession>A0A2B7ZRX8</accession>
<dbReference type="InterPro" id="IPR036864">
    <property type="entry name" value="Zn2-C6_fun-type_DNA-bd_sf"/>
</dbReference>
<organism evidence="7 8">
    <name type="scientific">[Emmonsia] crescens</name>
    <dbReference type="NCBI Taxonomy" id="73230"/>
    <lineage>
        <taxon>Eukaryota</taxon>
        <taxon>Fungi</taxon>
        <taxon>Dikarya</taxon>
        <taxon>Ascomycota</taxon>
        <taxon>Pezizomycotina</taxon>
        <taxon>Eurotiomycetes</taxon>
        <taxon>Eurotiomycetidae</taxon>
        <taxon>Onygenales</taxon>
        <taxon>Ajellomycetaceae</taxon>
        <taxon>Emergomyces</taxon>
    </lineage>
</organism>
<proteinExistence type="predicted"/>
<keyword evidence="3" id="KW-0804">Transcription</keyword>
<dbReference type="VEuPathDB" id="FungiDB:EMCG_06764"/>
<feature type="compositionally biased region" description="Low complexity" evidence="5">
    <location>
        <begin position="106"/>
        <end position="122"/>
    </location>
</feature>
<feature type="compositionally biased region" description="Polar residues" evidence="5">
    <location>
        <begin position="59"/>
        <end position="76"/>
    </location>
</feature>